<dbReference type="InterPro" id="IPR003760">
    <property type="entry name" value="PnrA-like"/>
</dbReference>
<dbReference type="Gene3D" id="3.40.50.2300">
    <property type="match status" value="2"/>
</dbReference>
<name>A0A239HUN5_9BURK</name>
<evidence type="ECO:0000259" key="3">
    <source>
        <dbReference type="Pfam" id="PF02608"/>
    </source>
</evidence>
<evidence type="ECO:0000313" key="4">
    <source>
        <dbReference type="EMBL" id="SNS85056.1"/>
    </source>
</evidence>
<sequence>MLDLKKRTMLKSGMALAASALMIAACGKKEEAAPAQSSAPAAAPAATASSEPLKIAFAYVGPVGDAGWTFAHDNGRKAIEADFGDKVKTTFVEKVPEGADAERVFRDLASQGNKLIFGTTFGYMEPMLKVAKDFPDVKFEHATGYKTAPNMATYETKTFEGAYLAGVLAGKMTKTNKLGVVASFPIPEVIRNINAFTLGAQSVNPKVSTRAVWISTWFDPAKERDAAMTMIGQGVDVLIQNTDSPATLQAAEEKGVYAFGWDSDMSKFGPKAHLASAIINWEPYYKKAVQSVLDGKWASGGTWWGVKENSIDLVNINAAVPEDAKKAVADKKAELAAGKNIVFAGPLVDQSGKEVVPAGKEAEVGMLKGMNFYVKGVEGSIPK</sequence>
<keyword evidence="1 2" id="KW-0732">Signal</keyword>
<organism evidence="4 5">
    <name type="scientific">Noviherbaspirillum humi</name>
    <dbReference type="NCBI Taxonomy" id="1688639"/>
    <lineage>
        <taxon>Bacteria</taxon>
        <taxon>Pseudomonadati</taxon>
        <taxon>Pseudomonadota</taxon>
        <taxon>Betaproteobacteria</taxon>
        <taxon>Burkholderiales</taxon>
        <taxon>Oxalobacteraceae</taxon>
        <taxon>Noviherbaspirillum</taxon>
    </lineage>
</organism>
<gene>
    <name evidence="4" type="ORF">SAMN06265795_107181</name>
</gene>
<dbReference type="PROSITE" id="PS51257">
    <property type="entry name" value="PROKAR_LIPOPROTEIN"/>
    <property type="match status" value="1"/>
</dbReference>
<dbReference type="PANTHER" id="PTHR43208:SF1">
    <property type="entry name" value="ABC TRANSPORTER SUBSTRATE-BINDING PROTEIN"/>
    <property type="match status" value="1"/>
</dbReference>
<reference evidence="4 5" key="1">
    <citation type="submission" date="2017-06" db="EMBL/GenBank/DDBJ databases">
        <authorList>
            <person name="Kim H.J."/>
            <person name="Triplett B.A."/>
        </authorList>
    </citation>
    <scope>NUCLEOTIDE SEQUENCE [LARGE SCALE GENOMIC DNA]</scope>
    <source>
        <strain evidence="4 5">U15</strain>
    </source>
</reference>
<proteinExistence type="predicted"/>
<dbReference type="RefSeq" id="WP_089399761.1">
    <property type="nucleotide sequence ID" value="NZ_FZOT01000007.1"/>
</dbReference>
<feature type="domain" description="ABC transporter substrate-binding protein PnrA-like" evidence="3">
    <location>
        <begin position="54"/>
        <end position="329"/>
    </location>
</feature>
<accession>A0A239HUN5</accession>
<evidence type="ECO:0000313" key="5">
    <source>
        <dbReference type="Proteomes" id="UP000198284"/>
    </source>
</evidence>
<dbReference type="InterPro" id="IPR052910">
    <property type="entry name" value="ABC-Purine-Binding"/>
</dbReference>
<dbReference type="EMBL" id="FZOT01000007">
    <property type="protein sequence ID" value="SNS85056.1"/>
    <property type="molecule type" value="Genomic_DNA"/>
</dbReference>
<dbReference type="CDD" id="cd19963">
    <property type="entry name" value="PBP1_BMP-like"/>
    <property type="match status" value="1"/>
</dbReference>
<dbReference type="Pfam" id="PF02608">
    <property type="entry name" value="Bmp"/>
    <property type="match status" value="1"/>
</dbReference>
<protein>
    <submittedName>
        <fullName evidence="4">Nucleoside-binding protein</fullName>
    </submittedName>
</protein>
<feature type="chain" id="PRO_5012467010" evidence="2">
    <location>
        <begin position="18"/>
        <end position="383"/>
    </location>
</feature>
<feature type="signal peptide" evidence="2">
    <location>
        <begin position="1"/>
        <end position="17"/>
    </location>
</feature>
<keyword evidence="5" id="KW-1185">Reference proteome</keyword>
<dbReference type="PANTHER" id="PTHR43208">
    <property type="entry name" value="ABC TRANSPORTER SUBSTRATE-BINDING PROTEIN"/>
    <property type="match status" value="1"/>
</dbReference>
<evidence type="ECO:0000256" key="1">
    <source>
        <dbReference type="ARBA" id="ARBA00022729"/>
    </source>
</evidence>
<dbReference type="Proteomes" id="UP000198284">
    <property type="component" value="Unassembled WGS sequence"/>
</dbReference>
<dbReference type="AlphaFoldDB" id="A0A239HUN5"/>
<evidence type="ECO:0000256" key="2">
    <source>
        <dbReference type="SAM" id="SignalP"/>
    </source>
</evidence>
<dbReference type="GO" id="GO:0005886">
    <property type="term" value="C:plasma membrane"/>
    <property type="evidence" value="ECO:0007669"/>
    <property type="project" value="InterPro"/>
</dbReference>
<dbReference type="OrthoDB" id="9769871at2"/>